<evidence type="ECO:0000313" key="1">
    <source>
        <dbReference type="EMBL" id="SDM49991.1"/>
    </source>
</evidence>
<gene>
    <name evidence="1" type="ORF">SAMN04488502_10554</name>
</gene>
<organism evidence="1 2">
    <name type="scientific">Dendrosporobacter quercicolus</name>
    <dbReference type="NCBI Taxonomy" id="146817"/>
    <lineage>
        <taxon>Bacteria</taxon>
        <taxon>Bacillati</taxon>
        <taxon>Bacillota</taxon>
        <taxon>Negativicutes</taxon>
        <taxon>Selenomonadales</taxon>
        <taxon>Sporomusaceae</taxon>
        <taxon>Dendrosporobacter</taxon>
    </lineage>
</organism>
<dbReference type="Proteomes" id="UP000214880">
    <property type="component" value="Unassembled WGS sequence"/>
</dbReference>
<name>A0A1G9TQQ8_9FIRM</name>
<evidence type="ECO:0000313" key="2">
    <source>
        <dbReference type="Proteomes" id="UP000214880"/>
    </source>
</evidence>
<reference evidence="1 2" key="1">
    <citation type="submission" date="2016-10" db="EMBL/GenBank/DDBJ databases">
        <authorList>
            <person name="de Groot N.N."/>
        </authorList>
    </citation>
    <scope>NUCLEOTIDE SEQUENCE [LARGE SCALE GENOMIC DNA]</scope>
    <source>
        <strain evidence="1 2">DSM 1736</strain>
    </source>
</reference>
<sequence>MSPKCPSLNVPLNVPKRLTVQNNSVSNKTRVSETKNRLSRRLVYSWHTFHSRSLTERVLEIQKRTKQQKPIIYILPEASGRKLPTAGFRNIEDSVVIFQQCAAMADTNNCRAGQLLMQ</sequence>
<dbReference type="AlphaFoldDB" id="A0A1G9TQQ8"/>
<dbReference type="EMBL" id="FNHB01000005">
    <property type="protein sequence ID" value="SDM49991.1"/>
    <property type="molecule type" value="Genomic_DNA"/>
</dbReference>
<protein>
    <submittedName>
        <fullName evidence="1">Uncharacterized protein</fullName>
    </submittedName>
</protein>
<proteinExistence type="predicted"/>
<keyword evidence="2" id="KW-1185">Reference proteome</keyword>
<accession>A0A1G9TQQ8</accession>